<evidence type="ECO:0000259" key="2">
    <source>
        <dbReference type="PROSITE" id="PS50097"/>
    </source>
</evidence>
<name>A0A286U585_9AGAM</name>
<evidence type="ECO:0000256" key="1">
    <source>
        <dbReference type="SAM" id="MobiDB-lite"/>
    </source>
</evidence>
<feature type="compositionally biased region" description="Low complexity" evidence="1">
    <location>
        <begin position="956"/>
        <end position="971"/>
    </location>
</feature>
<feature type="compositionally biased region" description="Low complexity" evidence="1">
    <location>
        <begin position="662"/>
        <end position="684"/>
    </location>
</feature>
<dbReference type="Gene3D" id="2.30.30.190">
    <property type="entry name" value="CAP Gly-rich-like domain"/>
    <property type="match status" value="1"/>
</dbReference>
<accession>A0A286U585</accession>
<evidence type="ECO:0000259" key="3">
    <source>
        <dbReference type="PROSITE" id="PS50245"/>
    </source>
</evidence>
<feature type="region of interest" description="Disordered" evidence="1">
    <location>
        <begin position="1224"/>
        <end position="1256"/>
    </location>
</feature>
<dbReference type="EMBL" id="NBII01000012">
    <property type="protein sequence ID" value="PAV14724.1"/>
    <property type="molecule type" value="Genomic_DNA"/>
</dbReference>
<feature type="region of interest" description="Disordered" evidence="1">
    <location>
        <begin position="600"/>
        <end position="1127"/>
    </location>
</feature>
<reference evidence="4 5" key="1">
    <citation type="journal article" date="2017" name="Mol. Ecol.">
        <title>Comparative and population genomic landscape of Phellinus noxius: A hypervariable fungus causing root rot in trees.</title>
        <authorList>
            <person name="Chung C.L."/>
            <person name="Lee T.J."/>
            <person name="Akiba M."/>
            <person name="Lee H.H."/>
            <person name="Kuo T.H."/>
            <person name="Liu D."/>
            <person name="Ke H.M."/>
            <person name="Yokoi T."/>
            <person name="Roa M.B."/>
            <person name="Lu M.J."/>
            <person name="Chang Y.Y."/>
            <person name="Ann P.J."/>
            <person name="Tsai J.N."/>
            <person name="Chen C.Y."/>
            <person name="Tzean S.S."/>
            <person name="Ota Y."/>
            <person name="Hattori T."/>
            <person name="Sahashi N."/>
            <person name="Liou R.F."/>
            <person name="Kikuchi T."/>
            <person name="Tsai I.J."/>
        </authorList>
    </citation>
    <scope>NUCLEOTIDE SEQUENCE [LARGE SCALE GENOMIC DNA]</scope>
    <source>
        <strain evidence="4 5">FFPRI411160</strain>
    </source>
</reference>
<dbReference type="OrthoDB" id="2130750at2759"/>
<proteinExistence type="predicted"/>
<dbReference type="SUPFAM" id="SSF74924">
    <property type="entry name" value="Cap-Gly domain"/>
    <property type="match status" value="1"/>
</dbReference>
<organism evidence="4 5">
    <name type="scientific">Pyrrhoderma noxium</name>
    <dbReference type="NCBI Taxonomy" id="2282107"/>
    <lineage>
        <taxon>Eukaryota</taxon>
        <taxon>Fungi</taxon>
        <taxon>Dikarya</taxon>
        <taxon>Basidiomycota</taxon>
        <taxon>Agaricomycotina</taxon>
        <taxon>Agaricomycetes</taxon>
        <taxon>Hymenochaetales</taxon>
        <taxon>Hymenochaetaceae</taxon>
        <taxon>Pyrrhoderma</taxon>
    </lineage>
</organism>
<feature type="compositionally biased region" description="Polar residues" evidence="1">
    <location>
        <begin position="636"/>
        <end position="661"/>
    </location>
</feature>
<dbReference type="Gene3D" id="3.30.710.10">
    <property type="entry name" value="Potassium Channel Kv1.1, Chain A"/>
    <property type="match status" value="1"/>
</dbReference>
<feature type="compositionally biased region" description="Polar residues" evidence="1">
    <location>
        <begin position="765"/>
        <end position="779"/>
    </location>
</feature>
<feature type="compositionally biased region" description="Polar residues" evidence="1">
    <location>
        <begin position="1009"/>
        <end position="1022"/>
    </location>
</feature>
<feature type="compositionally biased region" description="Polar residues" evidence="1">
    <location>
        <begin position="874"/>
        <end position="893"/>
    </location>
</feature>
<feature type="compositionally biased region" description="Basic and acidic residues" evidence="1">
    <location>
        <begin position="626"/>
        <end position="635"/>
    </location>
</feature>
<dbReference type="InterPro" id="IPR000210">
    <property type="entry name" value="BTB/POZ_dom"/>
</dbReference>
<feature type="compositionally biased region" description="Basic residues" evidence="1">
    <location>
        <begin position="1235"/>
        <end position="1244"/>
    </location>
</feature>
<dbReference type="InterPro" id="IPR000938">
    <property type="entry name" value="CAP-Gly_domain"/>
</dbReference>
<feature type="compositionally biased region" description="Polar residues" evidence="1">
    <location>
        <begin position="1070"/>
        <end position="1083"/>
    </location>
</feature>
<dbReference type="CDD" id="cd18186">
    <property type="entry name" value="BTB_POZ_ZBTB_KLHL-like"/>
    <property type="match status" value="1"/>
</dbReference>
<feature type="domain" description="CAP-Gly" evidence="3">
    <location>
        <begin position="1161"/>
        <end position="1214"/>
    </location>
</feature>
<feature type="domain" description="BTB" evidence="2">
    <location>
        <begin position="213"/>
        <end position="303"/>
    </location>
</feature>
<evidence type="ECO:0008006" key="6">
    <source>
        <dbReference type="Google" id="ProtNLM"/>
    </source>
</evidence>
<feature type="compositionally biased region" description="Polar residues" evidence="1">
    <location>
        <begin position="710"/>
        <end position="725"/>
    </location>
</feature>
<dbReference type="InterPro" id="IPR011333">
    <property type="entry name" value="SKP1/BTB/POZ_sf"/>
</dbReference>
<dbReference type="Proteomes" id="UP000217199">
    <property type="component" value="Unassembled WGS sequence"/>
</dbReference>
<sequence>MAVATDAPPLRPPALAEATKKSTSTWQEDLQTLFHRAKDRFPDVVWDLVDEDAMDDSSNEEVWGHKAMVYARAPPSFQARYFSFRPPPIASPLPFGTSPTPSLPMPATSALSLNLGVDFSYNASVRSVSPSNFRPTSPAPSVIGSLTRISLNHNPALFSNELEYLYTGKGFGDAFEFLFDANEKNASEGEADEARIAKLRKDLVYMWRSRLYSDIIIEIHEDVPTIGNSTTTEEETAPAFYSHRFILATRAPYFYDQLITYGLKNLPPPGEPAKLRLPSPPFTAPALHFTLGFLYTGTLAFSNRTYDLDTAFAIMSSANYLQIQPLYDEIQARIVVEMMHGLFHAFLEFTEYERITGGKWGNGCRCRQCARRAPRVLQFSVRPDVQNVYLDRGARRALVGLFGEGWVTSEFAELPQKTRDGLLSGVKKRCLPMNVLLMLFAAHAGLKKLSSVRDGWGDTVKDMILTARSFVDSALCSEAEKVFNEKDWVDIMENDGMGRFEDGERVEWVMDSIRRGMNDNNVVKLYQALVSAVLLRPHPQETDKSLLSSTSQIRVQVEQTRLDILRMIRRRWVSIRQEGGFDNMETWVTAEISDEINVPAEDLTTPSGANPRGPMTRTGLRPTLSRVEDVTERDSMSTNHSLRTSVLNKNHTRTGTPSQIQSSSASVRSVARSVASTKSRASSRLTTATERERKESRPDSKFVPFGGRSISPTVNRAPSVNSTHSAMDVDDEDTPSNSRHVSTAASPTLSSARRASITKGHRPRISTSNIKDTSDTASVLSVHERNVVTVQRPKSTASVTSTRSHASTIRRNTANTVPSSTTQQTLRPPPSPVRSTSSLSNASLSSPKDDSTSAFRTPRDSMTSRDSIARSRKISTASTTSNVSMRSTGTSRSPRIVTAPSLPKAPVRSRRLSEASVSSTTTAGAARNRRISTTSTTTTATTAAGQKKTMIRKSPSATSLRTTNSTATSAARKSVVAPGMAKSASADDRKSLSGTKKTATTTSATMMTPQSKAPVTAVNANGSPNKPLPKSPSKENIDPERTGSTDSNNNKTIKSKSRVEATMKEDKRNVQSPSSDSGSTATRATVRRKGSNDTITLSKKKKAASSTAGKAKTGSSSTPSEEGTPVAAPVVQPKGATLDIGIPCLIFSKRKRFRAFARYIGEVEGETGPWVGVEVPVTGDGWDDQQQSDGRAWHDGSWGGVKYFDVGSYTSEWGDDERLTRRRRNDLSSSFSSQRSHHHHHHHNNNNYGSYHYKGTKREGDTLSIERKKRMRSGSPSVSDVSTAEYRGLFVRPQQVLYVLDAVGDL</sequence>
<comment type="caution">
    <text evidence="4">The sequence shown here is derived from an EMBL/GenBank/DDBJ whole genome shotgun (WGS) entry which is preliminary data.</text>
</comment>
<dbReference type="SUPFAM" id="SSF54695">
    <property type="entry name" value="POZ domain"/>
    <property type="match status" value="1"/>
</dbReference>
<dbReference type="PANTHER" id="PTHR22427">
    <property type="entry name" value="GH15728P"/>
    <property type="match status" value="1"/>
</dbReference>
<dbReference type="InterPro" id="IPR036859">
    <property type="entry name" value="CAP-Gly_dom_sf"/>
</dbReference>
<feature type="compositionally biased region" description="Polar residues" evidence="1">
    <location>
        <begin position="735"/>
        <end position="753"/>
    </location>
</feature>
<evidence type="ECO:0000313" key="4">
    <source>
        <dbReference type="EMBL" id="PAV14724.1"/>
    </source>
</evidence>
<keyword evidence="5" id="KW-1185">Reference proteome</keyword>
<dbReference type="PANTHER" id="PTHR22427:SF7">
    <property type="entry name" value="GH15728P"/>
    <property type="match status" value="1"/>
</dbReference>
<feature type="compositionally biased region" description="Basic and acidic residues" evidence="1">
    <location>
        <begin position="689"/>
        <end position="700"/>
    </location>
</feature>
<protein>
    <recommendedName>
        <fullName evidence="6">BTB domain-containing protein</fullName>
    </recommendedName>
</protein>
<feature type="compositionally biased region" description="Low complexity" evidence="1">
    <location>
        <begin position="914"/>
        <end position="944"/>
    </location>
</feature>
<dbReference type="Pfam" id="PF00651">
    <property type="entry name" value="BTB"/>
    <property type="match status" value="1"/>
</dbReference>
<evidence type="ECO:0000313" key="5">
    <source>
        <dbReference type="Proteomes" id="UP000217199"/>
    </source>
</evidence>
<dbReference type="InParanoid" id="A0A286U585"/>
<feature type="region of interest" description="Disordered" evidence="1">
    <location>
        <begin position="1"/>
        <end position="23"/>
    </location>
</feature>
<feature type="compositionally biased region" description="Polar residues" evidence="1">
    <location>
        <begin position="788"/>
        <end position="824"/>
    </location>
</feature>
<feature type="compositionally biased region" description="Basic and acidic residues" evidence="1">
    <location>
        <begin position="1057"/>
        <end position="1069"/>
    </location>
</feature>
<dbReference type="PROSITE" id="PS50245">
    <property type="entry name" value="CAP_GLY_2"/>
    <property type="match status" value="1"/>
</dbReference>
<gene>
    <name evidence="4" type="ORF">PNOK_0980200</name>
</gene>
<feature type="compositionally biased region" description="Low complexity" evidence="1">
    <location>
        <begin position="1104"/>
        <end position="1125"/>
    </location>
</feature>
<feature type="compositionally biased region" description="Basic and acidic residues" evidence="1">
    <location>
        <begin position="1032"/>
        <end position="1043"/>
    </location>
</feature>
<dbReference type="STRING" id="2282107.A0A286U585"/>
<dbReference type="PROSITE" id="PS50097">
    <property type="entry name" value="BTB"/>
    <property type="match status" value="1"/>
</dbReference>
<feature type="compositionally biased region" description="Low complexity" evidence="1">
    <location>
        <begin position="995"/>
        <end position="1008"/>
    </location>
</feature>
<feature type="compositionally biased region" description="Basic and acidic residues" evidence="1">
    <location>
        <begin position="847"/>
        <end position="869"/>
    </location>
</feature>
<feature type="compositionally biased region" description="Low complexity" evidence="1">
    <location>
        <begin position="833"/>
        <end position="846"/>
    </location>
</feature>